<evidence type="ECO:0000313" key="17">
    <source>
        <dbReference type="EMBL" id="SHG18277.1"/>
    </source>
</evidence>
<evidence type="ECO:0000256" key="13">
    <source>
        <dbReference type="ARBA" id="ARBA00023295"/>
    </source>
</evidence>
<keyword evidence="7" id="KW-0378">Hydrolase</keyword>
<evidence type="ECO:0000256" key="9">
    <source>
        <dbReference type="ARBA" id="ARBA00022989"/>
    </source>
</evidence>
<protein>
    <submittedName>
        <fullName evidence="17">Por secretion system C-terminal sorting domain-containing protein</fullName>
    </submittedName>
</protein>
<keyword evidence="6" id="KW-0677">Repeat</keyword>
<dbReference type="Pfam" id="PF18962">
    <property type="entry name" value="Por_Secre_tail"/>
    <property type="match status" value="1"/>
</dbReference>
<evidence type="ECO:0000256" key="12">
    <source>
        <dbReference type="ARBA" id="ARBA00023277"/>
    </source>
</evidence>
<dbReference type="InterPro" id="IPR008979">
    <property type="entry name" value="Galactose-bd-like_sf"/>
</dbReference>
<evidence type="ECO:0000256" key="8">
    <source>
        <dbReference type="ARBA" id="ARBA00022824"/>
    </source>
</evidence>
<keyword evidence="5 15" id="KW-0732">Signal</keyword>
<feature type="compositionally biased region" description="Acidic residues" evidence="14">
    <location>
        <begin position="621"/>
        <end position="638"/>
    </location>
</feature>
<dbReference type="InterPro" id="IPR026444">
    <property type="entry name" value="Secre_tail"/>
</dbReference>
<feature type="compositionally biased region" description="Polar residues" evidence="14">
    <location>
        <begin position="607"/>
        <end position="618"/>
    </location>
</feature>
<evidence type="ECO:0000256" key="6">
    <source>
        <dbReference type="ARBA" id="ARBA00022737"/>
    </source>
</evidence>
<feature type="domain" description="PKD" evidence="16">
    <location>
        <begin position="2318"/>
        <end position="2405"/>
    </location>
</feature>
<keyword evidence="10" id="KW-0472">Membrane</keyword>
<dbReference type="InterPro" id="IPR018087">
    <property type="entry name" value="Glyco_hydro_5_CS"/>
</dbReference>
<dbReference type="InterPro" id="IPR011042">
    <property type="entry name" value="6-blade_b-propeller_TolB-like"/>
</dbReference>
<dbReference type="Gene3D" id="2.60.40.10">
    <property type="entry name" value="Immunoglobulins"/>
    <property type="match status" value="4"/>
</dbReference>
<keyword evidence="13" id="KW-0326">Glycosidase</keyword>
<dbReference type="SUPFAM" id="SSF117281">
    <property type="entry name" value="Kelch motif"/>
    <property type="match status" value="1"/>
</dbReference>
<evidence type="ECO:0000256" key="7">
    <source>
        <dbReference type="ARBA" id="ARBA00022801"/>
    </source>
</evidence>
<proteinExistence type="inferred from homology"/>
<dbReference type="SMART" id="SM00612">
    <property type="entry name" value="Kelch"/>
    <property type="match status" value="5"/>
</dbReference>
<keyword evidence="9" id="KW-1133">Transmembrane helix</keyword>
<dbReference type="SUPFAM" id="SSF49785">
    <property type="entry name" value="Galactose-binding domain-like"/>
    <property type="match status" value="3"/>
</dbReference>
<dbReference type="InterPro" id="IPR015915">
    <property type="entry name" value="Kelch-typ_b-propeller"/>
</dbReference>
<keyword evidence="12" id="KW-0119">Carbohydrate metabolism</keyword>
<dbReference type="Pfam" id="PF18911">
    <property type="entry name" value="PKD_4"/>
    <property type="match status" value="1"/>
</dbReference>
<dbReference type="PANTHER" id="PTHR13460:SF0">
    <property type="entry name" value="MALECTIN"/>
    <property type="match status" value="1"/>
</dbReference>
<feature type="compositionally biased region" description="Acidic residues" evidence="14">
    <location>
        <begin position="584"/>
        <end position="596"/>
    </location>
</feature>
<evidence type="ECO:0000256" key="14">
    <source>
        <dbReference type="SAM" id="MobiDB-lite"/>
    </source>
</evidence>
<dbReference type="Pfam" id="PF05345">
    <property type="entry name" value="He_PIG"/>
    <property type="match status" value="1"/>
</dbReference>
<evidence type="ECO:0000256" key="11">
    <source>
        <dbReference type="ARBA" id="ARBA00023180"/>
    </source>
</evidence>
<evidence type="ECO:0000256" key="15">
    <source>
        <dbReference type="SAM" id="SignalP"/>
    </source>
</evidence>
<evidence type="ECO:0000256" key="10">
    <source>
        <dbReference type="ARBA" id="ARBA00023136"/>
    </source>
</evidence>
<comment type="similarity">
    <text evidence="2">Belongs to the malectin family.</text>
</comment>
<keyword evidence="8" id="KW-0256">Endoplasmic reticulum</keyword>
<dbReference type="SMART" id="SM00089">
    <property type="entry name" value="PKD"/>
    <property type="match status" value="1"/>
</dbReference>
<keyword evidence="3" id="KW-0880">Kelch repeat</keyword>
<accession>A0A1M5HQS3</accession>
<evidence type="ECO:0000259" key="16">
    <source>
        <dbReference type="PROSITE" id="PS50093"/>
    </source>
</evidence>
<evidence type="ECO:0000256" key="4">
    <source>
        <dbReference type="ARBA" id="ARBA00022692"/>
    </source>
</evidence>
<dbReference type="PROSITE" id="PS50093">
    <property type="entry name" value="PKD"/>
    <property type="match status" value="1"/>
</dbReference>
<dbReference type="GO" id="GO:0004553">
    <property type="term" value="F:hydrolase activity, hydrolyzing O-glycosyl compounds"/>
    <property type="evidence" value="ECO:0007669"/>
    <property type="project" value="InterPro"/>
</dbReference>
<evidence type="ECO:0000313" key="18">
    <source>
        <dbReference type="Proteomes" id="UP000184406"/>
    </source>
</evidence>
<dbReference type="Proteomes" id="UP000184406">
    <property type="component" value="Unassembled WGS sequence"/>
</dbReference>
<dbReference type="CDD" id="cd00146">
    <property type="entry name" value="PKD"/>
    <property type="match status" value="1"/>
</dbReference>
<comment type="subcellular location">
    <subcellularLocation>
        <location evidence="1">Endoplasmic reticulum membrane</location>
        <topology evidence="1">Single-pass type I membrane protein</topology>
    </subcellularLocation>
</comment>
<sequence>MNFYSLTNRPLPSLLILAFSILMFTNGNAQSFNASNLVGENINNPTSLEFGPNGKLYVSEQHGTIFEYSIERDAAPSGSGTYSVTATSVINKIKLGVPNHNDDGTINTMASRQVTGLMTAGTATNPVLYVSSSDARIGGGPAGNDSNLDTNSGILSRLTWTGSEWDKVDLVRGLPRCEENHAVNGMDSFQKGGNTYILLQTGGNANKGAPSNNFGGTQETLLSGALLIINITQLEQMEMANGGPYIDNRQGSVKYIYDLPTVNDPERPDIDNTNPNFPYLPGHPMYNATIDLGDPFGGNDGLNQAFSESGGPVQIFSPGYRNAYDVVVTADGQIYTSDNGGNTDWGGLPVIYTSANIRKGDESNTTYNPEAGDYITNEFNESGSNTIGDALHYVGTINDANGTYYGGHPDPIRAFPSRAGVVKHLFNGSAWVVESLYNLEDLLVGSSGYFNNSFNITDFPDNPDQGFFLAGAIEDPRVNIFDVVNVSTNGICEYTATNFGGAMQGDILTAAFGGWINRYQLNASGDGTIAKDNNFLLGFGNAPLDVIAQGDPDPFPGTIWALTYSGKNITIFEPSDFGNCPQPEDLDYDPLADSDSDGYTNGDEIDNGTNHCSGGSKPNDNDVDFISDLNDPDDDNDGIPDVMDAFATDPNNGTTTNLPIHFPFWNNDPGTGFAGLGFTGWMTNGTTDYLNQYEPNNLSFGGAGGKATLDATSEGDAYGSINDQDNGFQFGVNVDSNSPPFTVHTEIENPFSGLPPEDFQSLGIYIGTGDQDNYLKVVIMDGISNGDGVDGFEITLETNGSPSTSTYDVPGLLPATAVDIYIGVNPATNAAQPFYSMNGGISIETIGTPITLPADFLSPNDDMGMAVGIISTSVGSGPEFPATWDFINVTVDQPSNLSLNPDPVDFGTLAVSSGTAQLNITANNEGSPASGSIEITDIAITGSDSALFDNSTALPVQIGPGSVLVLPFNFSPDNNAGIKNANIVLTHTGANSPTTVPVTANLTDRILSINSGGNQTTYASNIFEPDQFYTGGSTWQNTAATSLPLLYQTERYTTTGTLAYDIPLPNAEYTVVLHFAEIYWGAAGGGEGGTGKRIFDVDIEGNLVLDNYDINADVGPETPVAKSFNTSVTDGTLNINFSSLPGAGGVDQPKISAIEILGSGSQFPPLAVNPIADQTSPTGLVNDISVSASGGDPNADFTFSISGQPTGIDIEPTTGLISGTISNEAINGGPNGDGIHQVTVNVDKPGSTAVSISFSWTISSMTLINTGGSQTTFAGNLFEEDQFFTSGSVFHNTAATSLPLLYQTERYTTSRTLAYNIPLANGDYTVVLHFAEIYWGAAGGGEGGIGKRIFDVNIEENLVLDNYDINADVGPETPVTKSFAISVTDGTLNIDFSSLANVGGVDQPKISAIEVIAGGSQFPPLTVNPIADQDGQIGQDFNLSVSASGGDPNANFNYSISGQPSGIDIAPTTGQISGTIASEAINGGPNGDGIHQVTVTVDKSGSTPLSTGFTWTINDKTLINTGGPQTTFAGNIFEEDQFFTGGIMFHNTAATSLPLLYQTERYTTSGTLAYNIPLADGDYTVILHFAEIYWGAIGGGEGGSGKRIFDVNIEGNLVLDNYDINADVGPEAPVSKSFATLVTDGTLNIDFSSLASVGGVDQPKISAIEIIAGGSQFPPLTVNPIADQSGQVGQTTDLSVSASGGDPNANFTYSISGQPLGIDIEPTNGLIFGTIANEAINGGPNGDGEHQVTITVVKPGSAAVSTSFAWTVQTTTTTWTDIDENENYTGRHECSFVQAGDKFYLMGGRENSKTLDIYDYTSDSWSSLTDSAPVEFNHYQATEYQGLIWIIGAFKDNVFPTEAPADYIWAFDPVSQAWIQGPEIPTSRKRGSSGLVVYNDKFYIVGGNTVGHNGGYVSWFDEYDPATGAWTTLTDAPRARDHFHAVVINNKLYAAGGRLSGGSGGAFKPVIPEVDVFDFISGTWSTLPSNQNLPTPRAAASTVNFNSKLVVIGGEIDNEPVYGVNTDDALKITEEYDPSTGNWIRLADMNHKRHGTQAIVSGGGIFVTAGSPNKGGGNQKNMEHLGAATPSGTAIMASILTGPASIEIEANSTTSLSLDVAGGNQGIYIRSIQITGANAGDFSIVSGGLSNGLVKSNDSHNLIIAYNNGQTATTANLLVDYGAAAQLSIPLNGDSGTVQNGVTGFTLINADTNNDLYTLYEGQIIDASTVQGIPLAIRANTDPATVGSVFLSLSGQLNSSKTESAAPYALFGDNGGNYAGSQLPIGSYTMSATAYSGGGHSGSDLGSLMIQFSIVDQGGNLLPTAVASGIADTVTPFMVHFSSAGSNDPDGSITSYYWDFGDGLGTSMEPNPSYTFNNPGDYTATLTVTDNEGDTDSDSIVITATDPTTNAVVSFTLIDADNDTDLFNLTEGMQIDIGDIQDIGLNLRANTDPETVGSVLLSLSDPTSTSRTESAAPYSLFGDVGGDYISGQLSMGNYTISATAYSESNLGGSNLGSLTIQFAITNASNAKDSVEENWNEESSLSLSEDIMATAAGQLNILMFPNPASSIVQISLSDPDVELIEILIFDLSGRLALTVGVQPVTARNNLYQLDVSGLEDGVYYVNLRTNEAAIYGYELIVKK</sequence>
<dbReference type="InterPro" id="IPR021720">
    <property type="entry name" value="Malectin_dom"/>
</dbReference>
<dbReference type="InterPro" id="IPR035986">
    <property type="entry name" value="PKD_dom_sf"/>
</dbReference>
<dbReference type="GO" id="GO:0016020">
    <property type="term" value="C:membrane"/>
    <property type="evidence" value="ECO:0007669"/>
    <property type="project" value="TreeGrafter"/>
</dbReference>
<reference evidence="18" key="1">
    <citation type="submission" date="2016-11" db="EMBL/GenBank/DDBJ databases">
        <authorList>
            <person name="Varghese N."/>
            <person name="Submissions S."/>
        </authorList>
    </citation>
    <scope>NUCLEOTIDE SEQUENCE [LARGE SCALE GENOMIC DNA]</scope>
    <source>
        <strain evidence="18">DSM 17539</strain>
    </source>
</reference>
<evidence type="ECO:0000256" key="3">
    <source>
        <dbReference type="ARBA" id="ARBA00022441"/>
    </source>
</evidence>
<evidence type="ECO:0000256" key="5">
    <source>
        <dbReference type="ARBA" id="ARBA00022729"/>
    </source>
</evidence>
<dbReference type="NCBIfam" id="TIGR04183">
    <property type="entry name" value="Por_Secre_tail"/>
    <property type="match status" value="1"/>
</dbReference>
<dbReference type="GO" id="GO:0030246">
    <property type="term" value="F:carbohydrate binding"/>
    <property type="evidence" value="ECO:0007669"/>
    <property type="project" value="InterPro"/>
</dbReference>
<dbReference type="Pfam" id="PF11721">
    <property type="entry name" value="Malectin"/>
    <property type="match status" value="3"/>
</dbReference>
<dbReference type="Gene3D" id="2.60.120.430">
    <property type="entry name" value="Galactose-binding lectin"/>
    <property type="match status" value="3"/>
</dbReference>
<feature type="signal peptide" evidence="15">
    <location>
        <begin position="1"/>
        <end position="29"/>
    </location>
</feature>
<organism evidence="17 18">
    <name type="scientific">Arenibacter palladensis</name>
    <dbReference type="NCBI Taxonomy" id="237373"/>
    <lineage>
        <taxon>Bacteria</taxon>
        <taxon>Pseudomonadati</taxon>
        <taxon>Bacteroidota</taxon>
        <taxon>Flavobacteriia</taxon>
        <taxon>Flavobacteriales</taxon>
        <taxon>Flavobacteriaceae</taxon>
        <taxon>Arenibacter</taxon>
    </lineage>
</organism>
<dbReference type="InterPro" id="IPR006652">
    <property type="entry name" value="Kelch_1"/>
</dbReference>
<feature type="region of interest" description="Disordered" evidence="14">
    <location>
        <begin position="581"/>
        <end position="650"/>
    </location>
</feature>
<gene>
    <name evidence="17" type="ORF">SAMN03080594_1182</name>
</gene>
<feature type="chain" id="PRO_5012115612" evidence="15">
    <location>
        <begin position="30"/>
        <end position="2638"/>
    </location>
</feature>
<evidence type="ECO:0000256" key="1">
    <source>
        <dbReference type="ARBA" id="ARBA00004115"/>
    </source>
</evidence>
<dbReference type="InterPro" id="IPR022409">
    <property type="entry name" value="PKD/Chitinase_dom"/>
</dbReference>
<dbReference type="Gene3D" id="2.120.10.30">
    <property type="entry name" value="TolB, C-terminal domain"/>
    <property type="match status" value="1"/>
</dbReference>
<dbReference type="InterPro" id="IPR013783">
    <property type="entry name" value="Ig-like_fold"/>
</dbReference>
<dbReference type="EMBL" id="FQUX01000018">
    <property type="protein sequence ID" value="SHG18277.1"/>
    <property type="molecule type" value="Genomic_DNA"/>
</dbReference>
<dbReference type="PROSITE" id="PS00659">
    <property type="entry name" value="GLYCOSYL_HYDROL_F5"/>
    <property type="match status" value="1"/>
</dbReference>
<dbReference type="Gene3D" id="2.120.10.80">
    <property type="entry name" value="Kelch-type beta propeller"/>
    <property type="match status" value="1"/>
</dbReference>
<dbReference type="InterPro" id="IPR056737">
    <property type="entry name" value="Beta-prop_ATRN-MKLN-like"/>
</dbReference>
<dbReference type="Pfam" id="PF24981">
    <property type="entry name" value="Beta-prop_ATRN-LZTR1"/>
    <property type="match status" value="1"/>
</dbReference>
<evidence type="ECO:0000256" key="2">
    <source>
        <dbReference type="ARBA" id="ARBA00009141"/>
    </source>
</evidence>
<dbReference type="InterPro" id="IPR000601">
    <property type="entry name" value="PKD_dom"/>
</dbReference>
<dbReference type="GO" id="GO:0005975">
    <property type="term" value="P:carbohydrate metabolic process"/>
    <property type="evidence" value="ECO:0007669"/>
    <property type="project" value="InterPro"/>
</dbReference>
<keyword evidence="18" id="KW-1185">Reference proteome</keyword>
<name>A0A1M5HQS3_9FLAO</name>
<keyword evidence="11" id="KW-0325">Glycoprotein</keyword>
<dbReference type="SUPFAM" id="SSF49299">
    <property type="entry name" value="PKD domain"/>
    <property type="match status" value="1"/>
</dbReference>
<dbReference type="InterPro" id="IPR039155">
    <property type="entry name" value="MLEC"/>
</dbReference>
<keyword evidence="4" id="KW-0812">Transmembrane</keyword>
<dbReference type="PANTHER" id="PTHR13460">
    <property type="match status" value="1"/>
</dbReference>